<evidence type="ECO:0000313" key="3">
    <source>
        <dbReference type="Proteomes" id="UP000015101"/>
    </source>
</evidence>
<sequence>MHDDLALLVDTSHPMIRPELERALEQARKIIQSQGRFCIQINFGLAIDRWLKTYYPSGYCSSCRLKSHRAYLYITNFDKQLHIFECNALWCIYRYLKCYDIIININAPVVRRAMLAISGKIIEVTR</sequence>
<dbReference type="EMBL" id="AMQM01000908">
    <property type="status" value="NOT_ANNOTATED_CDS"/>
    <property type="molecule type" value="Genomic_DNA"/>
</dbReference>
<evidence type="ECO:0000313" key="2">
    <source>
        <dbReference type="EnsemblMetazoa" id="HelroP161765"/>
    </source>
</evidence>
<reference evidence="1 3" key="2">
    <citation type="journal article" date="2013" name="Nature">
        <title>Insights into bilaterian evolution from three spiralian genomes.</title>
        <authorList>
            <person name="Simakov O."/>
            <person name="Marletaz F."/>
            <person name="Cho S.J."/>
            <person name="Edsinger-Gonzales E."/>
            <person name="Havlak P."/>
            <person name="Hellsten U."/>
            <person name="Kuo D.H."/>
            <person name="Larsson T."/>
            <person name="Lv J."/>
            <person name="Arendt D."/>
            <person name="Savage R."/>
            <person name="Osoegawa K."/>
            <person name="de Jong P."/>
            <person name="Grimwood J."/>
            <person name="Chapman J.A."/>
            <person name="Shapiro H."/>
            <person name="Aerts A."/>
            <person name="Otillar R.P."/>
            <person name="Terry A.Y."/>
            <person name="Boore J.L."/>
            <person name="Grigoriev I.V."/>
            <person name="Lindberg D.R."/>
            <person name="Seaver E.C."/>
            <person name="Weisblat D.A."/>
            <person name="Putnam N.H."/>
            <person name="Rokhsar D.S."/>
        </authorList>
    </citation>
    <scope>NUCLEOTIDE SEQUENCE</scope>
</reference>
<dbReference type="AlphaFoldDB" id="T1ERV7"/>
<evidence type="ECO:0000313" key="1">
    <source>
        <dbReference type="EMBL" id="ESO02490.1"/>
    </source>
</evidence>
<dbReference type="Proteomes" id="UP000015101">
    <property type="component" value="Unassembled WGS sequence"/>
</dbReference>
<name>T1ERV7_HELRO</name>
<dbReference type="CTD" id="20199307"/>
<dbReference type="RefSeq" id="XP_009019898.1">
    <property type="nucleotide sequence ID" value="XM_009021650.1"/>
</dbReference>
<reference evidence="3" key="1">
    <citation type="submission" date="2012-12" db="EMBL/GenBank/DDBJ databases">
        <authorList>
            <person name="Hellsten U."/>
            <person name="Grimwood J."/>
            <person name="Chapman J.A."/>
            <person name="Shapiro H."/>
            <person name="Aerts A."/>
            <person name="Otillar R.P."/>
            <person name="Terry A.Y."/>
            <person name="Boore J.L."/>
            <person name="Simakov O."/>
            <person name="Marletaz F."/>
            <person name="Cho S.-J."/>
            <person name="Edsinger-Gonzales E."/>
            <person name="Havlak P."/>
            <person name="Kuo D.-H."/>
            <person name="Larsson T."/>
            <person name="Lv J."/>
            <person name="Arendt D."/>
            <person name="Savage R."/>
            <person name="Osoegawa K."/>
            <person name="de Jong P."/>
            <person name="Lindberg D.R."/>
            <person name="Seaver E.C."/>
            <person name="Weisblat D.A."/>
            <person name="Putnam N.H."/>
            <person name="Grigoriev I.V."/>
            <person name="Rokhsar D.S."/>
        </authorList>
    </citation>
    <scope>NUCLEOTIDE SEQUENCE</scope>
</reference>
<dbReference type="EnsemblMetazoa" id="HelroT161765">
    <property type="protein sequence ID" value="HelroP161765"/>
    <property type="gene ID" value="HelroG161765"/>
</dbReference>
<dbReference type="HOGENOM" id="CLU_124084_0_0_1"/>
<organism evidence="2 3">
    <name type="scientific">Helobdella robusta</name>
    <name type="common">Californian leech</name>
    <dbReference type="NCBI Taxonomy" id="6412"/>
    <lineage>
        <taxon>Eukaryota</taxon>
        <taxon>Metazoa</taxon>
        <taxon>Spiralia</taxon>
        <taxon>Lophotrochozoa</taxon>
        <taxon>Annelida</taxon>
        <taxon>Clitellata</taxon>
        <taxon>Hirudinea</taxon>
        <taxon>Rhynchobdellida</taxon>
        <taxon>Glossiphoniidae</taxon>
        <taxon>Helobdella</taxon>
    </lineage>
</organism>
<dbReference type="GeneID" id="20199307"/>
<protein>
    <submittedName>
        <fullName evidence="1 2">Uncharacterized protein</fullName>
    </submittedName>
</protein>
<dbReference type="InParanoid" id="T1ERV7"/>
<accession>T1ERV7</accession>
<dbReference type="EMBL" id="KB096742">
    <property type="protein sequence ID" value="ESO02490.1"/>
    <property type="molecule type" value="Genomic_DNA"/>
</dbReference>
<proteinExistence type="predicted"/>
<reference evidence="2" key="3">
    <citation type="submission" date="2015-06" db="UniProtKB">
        <authorList>
            <consortium name="EnsemblMetazoa"/>
        </authorList>
    </citation>
    <scope>IDENTIFICATION</scope>
</reference>
<keyword evidence="3" id="KW-1185">Reference proteome</keyword>
<gene>
    <name evidence="2" type="primary">20199307</name>
    <name evidence="1" type="ORF">HELRODRAFT_161765</name>
</gene>
<dbReference type="OrthoDB" id="6264873at2759"/>
<dbReference type="KEGG" id="hro:HELRODRAFT_161765"/>